<dbReference type="EMBL" id="BMAV01007470">
    <property type="protein sequence ID" value="GFY50429.1"/>
    <property type="molecule type" value="Genomic_DNA"/>
</dbReference>
<feature type="region of interest" description="Disordered" evidence="1">
    <location>
        <begin position="67"/>
        <end position="87"/>
    </location>
</feature>
<comment type="caution">
    <text evidence="2">The sequence shown here is derived from an EMBL/GenBank/DDBJ whole genome shotgun (WGS) entry which is preliminary data.</text>
</comment>
<feature type="compositionally biased region" description="Basic residues" evidence="1">
    <location>
        <begin position="73"/>
        <end position="87"/>
    </location>
</feature>
<name>A0A8X6XDC5_9ARAC</name>
<evidence type="ECO:0000313" key="2">
    <source>
        <dbReference type="EMBL" id="GFY50429.1"/>
    </source>
</evidence>
<keyword evidence="3" id="KW-1185">Reference proteome</keyword>
<proteinExistence type="predicted"/>
<evidence type="ECO:0000256" key="1">
    <source>
        <dbReference type="SAM" id="MobiDB-lite"/>
    </source>
</evidence>
<sequence length="87" mass="9752">MTNRRVHRTRSSTIITACFAPASHTRTPNTISPRSLIAIHPSSLPISPSIMIPVLPRSATAITPCFSPELPRRPRQHQRHRQAHFAN</sequence>
<accession>A0A8X6XDC5</accession>
<reference evidence="2" key="1">
    <citation type="submission" date="2020-08" db="EMBL/GenBank/DDBJ databases">
        <title>Multicomponent nature underlies the extraordinary mechanical properties of spider dragline silk.</title>
        <authorList>
            <person name="Kono N."/>
            <person name="Nakamura H."/>
            <person name="Mori M."/>
            <person name="Yoshida Y."/>
            <person name="Ohtoshi R."/>
            <person name="Malay A.D."/>
            <person name="Moran D.A.P."/>
            <person name="Tomita M."/>
            <person name="Numata K."/>
            <person name="Arakawa K."/>
        </authorList>
    </citation>
    <scope>NUCLEOTIDE SEQUENCE</scope>
</reference>
<dbReference type="AlphaFoldDB" id="A0A8X6XDC5"/>
<organism evidence="2 3">
    <name type="scientific">Trichonephila inaurata madagascariensis</name>
    <dbReference type="NCBI Taxonomy" id="2747483"/>
    <lineage>
        <taxon>Eukaryota</taxon>
        <taxon>Metazoa</taxon>
        <taxon>Ecdysozoa</taxon>
        <taxon>Arthropoda</taxon>
        <taxon>Chelicerata</taxon>
        <taxon>Arachnida</taxon>
        <taxon>Araneae</taxon>
        <taxon>Araneomorphae</taxon>
        <taxon>Entelegynae</taxon>
        <taxon>Araneoidea</taxon>
        <taxon>Nephilidae</taxon>
        <taxon>Trichonephila</taxon>
        <taxon>Trichonephila inaurata</taxon>
    </lineage>
</organism>
<protein>
    <submittedName>
        <fullName evidence="2">Uncharacterized protein</fullName>
    </submittedName>
</protein>
<gene>
    <name evidence="2" type="ORF">TNIN_131511</name>
</gene>
<evidence type="ECO:0000313" key="3">
    <source>
        <dbReference type="Proteomes" id="UP000886998"/>
    </source>
</evidence>
<dbReference type="Proteomes" id="UP000886998">
    <property type="component" value="Unassembled WGS sequence"/>
</dbReference>